<dbReference type="Proteomes" id="UP000265419">
    <property type="component" value="Unassembled WGS sequence"/>
</dbReference>
<evidence type="ECO:0000256" key="11">
    <source>
        <dbReference type="ARBA" id="ARBA00045497"/>
    </source>
</evidence>
<evidence type="ECO:0000256" key="4">
    <source>
        <dbReference type="ARBA" id="ARBA00022475"/>
    </source>
</evidence>
<keyword evidence="6" id="KW-0460">Magnesium</keyword>
<keyword evidence="7 12" id="KW-1133">Transmembrane helix</keyword>
<keyword evidence="4" id="KW-1003">Cell membrane</keyword>
<comment type="subcellular location">
    <subcellularLocation>
        <location evidence="1">Cell membrane</location>
        <topology evidence="1">Multi-pass membrane protein</topology>
    </subcellularLocation>
</comment>
<evidence type="ECO:0000256" key="12">
    <source>
        <dbReference type="SAM" id="Phobius"/>
    </source>
</evidence>
<keyword evidence="8" id="KW-0406">Ion transport</keyword>
<dbReference type="CDD" id="cd12830">
    <property type="entry name" value="MtCorA-like"/>
    <property type="match status" value="1"/>
</dbReference>
<evidence type="ECO:0000313" key="13">
    <source>
        <dbReference type="EMBL" id="RII41060.1"/>
    </source>
</evidence>
<organism evidence="13 14">
    <name type="scientific">Galactobacter valiniphilus</name>
    <dbReference type="NCBI Taxonomy" id="2676122"/>
    <lineage>
        <taxon>Bacteria</taxon>
        <taxon>Bacillati</taxon>
        <taxon>Actinomycetota</taxon>
        <taxon>Actinomycetes</taxon>
        <taxon>Micrococcales</taxon>
        <taxon>Micrococcaceae</taxon>
        <taxon>Galactobacter</taxon>
    </lineage>
</organism>
<evidence type="ECO:0000256" key="3">
    <source>
        <dbReference type="ARBA" id="ARBA00022448"/>
    </source>
</evidence>
<comment type="caution">
    <text evidence="13">The sequence shown here is derived from an EMBL/GenBank/DDBJ whole genome shotgun (WGS) entry which is preliminary data.</text>
</comment>
<dbReference type="GO" id="GO:0005886">
    <property type="term" value="C:plasma membrane"/>
    <property type="evidence" value="ECO:0007669"/>
    <property type="project" value="UniProtKB-SubCell"/>
</dbReference>
<dbReference type="Gene3D" id="1.20.58.340">
    <property type="entry name" value="Magnesium transport protein CorA, transmembrane region"/>
    <property type="match status" value="2"/>
</dbReference>
<dbReference type="GO" id="GO:0000287">
    <property type="term" value="F:magnesium ion binding"/>
    <property type="evidence" value="ECO:0007669"/>
    <property type="project" value="TreeGrafter"/>
</dbReference>
<evidence type="ECO:0000256" key="6">
    <source>
        <dbReference type="ARBA" id="ARBA00022842"/>
    </source>
</evidence>
<evidence type="ECO:0000256" key="10">
    <source>
        <dbReference type="ARBA" id="ARBA00034269"/>
    </source>
</evidence>
<evidence type="ECO:0000256" key="5">
    <source>
        <dbReference type="ARBA" id="ARBA00022692"/>
    </source>
</evidence>
<comment type="similarity">
    <text evidence="2">Belongs to the CorA metal ion transporter (MIT) (TC 1.A.35) family.</text>
</comment>
<evidence type="ECO:0000256" key="7">
    <source>
        <dbReference type="ARBA" id="ARBA00022989"/>
    </source>
</evidence>
<reference evidence="13 14" key="1">
    <citation type="submission" date="2018-07" db="EMBL/GenBank/DDBJ databases">
        <title>Arthrobacter sp. nov., isolated from raw cow's milk with high bacterial count.</title>
        <authorList>
            <person name="Hahne J."/>
            <person name="Isele D."/>
            <person name="Lipski A."/>
        </authorList>
    </citation>
    <scope>NUCLEOTIDE SEQUENCE [LARGE SCALE GENOMIC DNA]</scope>
    <source>
        <strain evidence="13 14">JZ R-35</strain>
    </source>
</reference>
<dbReference type="PANTHER" id="PTHR46494:SF1">
    <property type="entry name" value="CORA FAMILY METAL ION TRANSPORTER (EUROFUNG)"/>
    <property type="match status" value="1"/>
</dbReference>
<keyword evidence="14" id="KW-1185">Reference proteome</keyword>
<keyword evidence="9 12" id="KW-0472">Membrane</keyword>
<dbReference type="AlphaFoldDB" id="A0A399J7F1"/>
<dbReference type="Pfam" id="PF01544">
    <property type="entry name" value="CorA"/>
    <property type="match status" value="1"/>
</dbReference>
<dbReference type="FunFam" id="1.20.58.340:FF:000004">
    <property type="entry name" value="Magnesium transport protein CorA"/>
    <property type="match status" value="1"/>
</dbReference>
<gene>
    <name evidence="13" type="ORF">DWB68_14550</name>
</gene>
<dbReference type="Gene3D" id="3.30.460.20">
    <property type="entry name" value="CorA soluble domain-like"/>
    <property type="match status" value="1"/>
</dbReference>
<evidence type="ECO:0000256" key="1">
    <source>
        <dbReference type="ARBA" id="ARBA00004651"/>
    </source>
</evidence>
<sequence>MTNPARRTPTAAANAHRFVDILGRRNPYPGGHRIARGALTVSLLEDGEAQQAQQYPASKTRSALDSALRWAAAAEELQDALAGAPVGTGVEAVADGEASTPERLVVVGIDLPQAEQIAELASVWDLHPLLVEDLLKAGQRPKLERYDDVLFVVTRAATYLDAEEEVAFSEFHVLCRGNVVVVLCQERQAEVPWDGARVPRDAELLKLGPEAMVYAFLDSLVDGYFPVLRGLDIDKEQIERQVFGGDAAVTERIYRLSQEVIDLQHAVSPLAAVLAGLRSGFGKYGTGDDLRTYLQDVSDHLSRVNTTVAELRDSLNQILQVNSTLVTQRQNEDMKKISGWAAILFAPTLIGAVYGMNFDEMPELHWSFGYPLAVGAMAALAVGLWVVFRKKKWM</sequence>
<comment type="catalytic activity">
    <reaction evidence="10">
        <text>Mg(2+)(in) = Mg(2+)(out)</text>
        <dbReference type="Rhea" id="RHEA:29827"/>
        <dbReference type="ChEBI" id="CHEBI:18420"/>
    </reaction>
</comment>
<keyword evidence="5 12" id="KW-0812">Transmembrane</keyword>
<protein>
    <submittedName>
        <fullName evidence="13">Magnesium and cobalt transport protein CorA</fullName>
    </submittedName>
</protein>
<feature type="transmembrane region" description="Helical" evidence="12">
    <location>
        <begin position="337"/>
        <end position="356"/>
    </location>
</feature>
<evidence type="ECO:0000256" key="8">
    <source>
        <dbReference type="ARBA" id="ARBA00023065"/>
    </source>
</evidence>
<name>A0A399J7F1_9MICC</name>
<dbReference type="SUPFAM" id="SSF144083">
    <property type="entry name" value="Magnesium transport protein CorA, transmembrane region"/>
    <property type="match status" value="1"/>
</dbReference>
<comment type="function">
    <text evidence="11">Mediates influx of magnesium ions. Alternates between open and closed states. Activated by low cytoplasmic Mg(2+) levels. Inactive when cytoplasmic Mg(2+) levels are high.</text>
</comment>
<dbReference type="RefSeq" id="WP_119425844.1">
    <property type="nucleotide sequence ID" value="NZ_QQXK01000038.1"/>
</dbReference>
<dbReference type="SUPFAM" id="SSF143865">
    <property type="entry name" value="CorA soluble domain-like"/>
    <property type="match status" value="1"/>
</dbReference>
<accession>A0A399J7F1</accession>
<dbReference type="InterPro" id="IPR045863">
    <property type="entry name" value="CorA_TM1_TM2"/>
</dbReference>
<keyword evidence="3" id="KW-0813">Transport</keyword>
<dbReference type="EMBL" id="QQXK01000038">
    <property type="protein sequence ID" value="RII41060.1"/>
    <property type="molecule type" value="Genomic_DNA"/>
</dbReference>
<dbReference type="GO" id="GO:0015095">
    <property type="term" value="F:magnesium ion transmembrane transporter activity"/>
    <property type="evidence" value="ECO:0007669"/>
    <property type="project" value="TreeGrafter"/>
</dbReference>
<dbReference type="PANTHER" id="PTHR46494">
    <property type="entry name" value="CORA FAMILY METAL ION TRANSPORTER (EUROFUNG)"/>
    <property type="match status" value="1"/>
</dbReference>
<evidence type="ECO:0000256" key="2">
    <source>
        <dbReference type="ARBA" id="ARBA00009765"/>
    </source>
</evidence>
<feature type="transmembrane region" description="Helical" evidence="12">
    <location>
        <begin position="368"/>
        <end position="388"/>
    </location>
</feature>
<dbReference type="GO" id="GO:0050897">
    <property type="term" value="F:cobalt ion binding"/>
    <property type="evidence" value="ECO:0007669"/>
    <property type="project" value="TreeGrafter"/>
</dbReference>
<evidence type="ECO:0000313" key="14">
    <source>
        <dbReference type="Proteomes" id="UP000265419"/>
    </source>
</evidence>
<dbReference type="GO" id="GO:0015087">
    <property type="term" value="F:cobalt ion transmembrane transporter activity"/>
    <property type="evidence" value="ECO:0007669"/>
    <property type="project" value="TreeGrafter"/>
</dbReference>
<proteinExistence type="inferred from homology"/>
<dbReference type="InterPro" id="IPR045861">
    <property type="entry name" value="CorA_cytoplasmic_dom"/>
</dbReference>
<evidence type="ECO:0000256" key="9">
    <source>
        <dbReference type="ARBA" id="ARBA00023136"/>
    </source>
</evidence>
<dbReference type="InterPro" id="IPR002523">
    <property type="entry name" value="MgTranspt_CorA/ZnTranspt_ZntB"/>
</dbReference>